<gene>
    <name evidence="1" type="ORF">GDO81_028803</name>
</gene>
<name>A0AAV6YX73_ENGPU</name>
<keyword evidence="2" id="KW-1185">Reference proteome</keyword>
<feature type="non-terminal residue" evidence="1">
    <location>
        <position position="110"/>
    </location>
</feature>
<sequence length="110" mass="12219">MTRLCCSGCQRWMLTEACCRHKASQPPYTQQSEETGSIDQEIQSYNTPGFSGCLSRVQFNLIAPLKLALRSRNNSQVQVVGELVESNCGASPLTIPQMATDNNPWHQNSE</sequence>
<dbReference type="AlphaFoldDB" id="A0AAV6YX73"/>
<proteinExistence type="predicted"/>
<dbReference type="EMBL" id="WNYA01007301">
    <property type="protein sequence ID" value="KAG8541516.1"/>
    <property type="molecule type" value="Genomic_DNA"/>
</dbReference>
<evidence type="ECO:0000313" key="1">
    <source>
        <dbReference type="EMBL" id="KAG8541516.1"/>
    </source>
</evidence>
<evidence type="ECO:0000313" key="2">
    <source>
        <dbReference type="Proteomes" id="UP000824782"/>
    </source>
</evidence>
<organism evidence="1 2">
    <name type="scientific">Engystomops pustulosus</name>
    <name type="common">Tungara frog</name>
    <name type="synonym">Physalaemus pustulosus</name>
    <dbReference type="NCBI Taxonomy" id="76066"/>
    <lineage>
        <taxon>Eukaryota</taxon>
        <taxon>Metazoa</taxon>
        <taxon>Chordata</taxon>
        <taxon>Craniata</taxon>
        <taxon>Vertebrata</taxon>
        <taxon>Euteleostomi</taxon>
        <taxon>Amphibia</taxon>
        <taxon>Batrachia</taxon>
        <taxon>Anura</taxon>
        <taxon>Neobatrachia</taxon>
        <taxon>Hyloidea</taxon>
        <taxon>Leptodactylidae</taxon>
        <taxon>Leiuperinae</taxon>
        <taxon>Engystomops</taxon>
    </lineage>
</organism>
<reference evidence="1" key="1">
    <citation type="thesis" date="2020" institute="ProQuest LLC" country="789 East Eisenhower Parkway, Ann Arbor, MI, USA">
        <title>Comparative Genomics and Chromosome Evolution.</title>
        <authorList>
            <person name="Mudd A.B."/>
        </authorList>
    </citation>
    <scope>NUCLEOTIDE SEQUENCE</scope>
    <source>
        <strain evidence="1">237g6f4</strain>
        <tissue evidence="1">Blood</tissue>
    </source>
</reference>
<comment type="caution">
    <text evidence="1">The sequence shown here is derived from an EMBL/GenBank/DDBJ whole genome shotgun (WGS) entry which is preliminary data.</text>
</comment>
<dbReference type="Proteomes" id="UP000824782">
    <property type="component" value="Unassembled WGS sequence"/>
</dbReference>
<protein>
    <submittedName>
        <fullName evidence="1">Uncharacterized protein</fullName>
    </submittedName>
</protein>
<accession>A0AAV6YX73</accession>